<comment type="caution">
    <text evidence="8">The sequence shown here is derived from an EMBL/GenBank/DDBJ whole genome shotgun (WGS) entry which is preliminary data.</text>
</comment>
<evidence type="ECO:0000256" key="6">
    <source>
        <dbReference type="SAM" id="SignalP"/>
    </source>
</evidence>
<evidence type="ECO:0000256" key="5">
    <source>
        <dbReference type="ARBA" id="ARBA00070588"/>
    </source>
</evidence>
<dbReference type="SMART" id="SM00749">
    <property type="entry name" value="BON"/>
    <property type="match status" value="1"/>
</dbReference>
<feature type="signal peptide" evidence="6">
    <location>
        <begin position="1"/>
        <end position="27"/>
    </location>
</feature>
<protein>
    <recommendedName>
        <fullName evidence="5">Osmotically-inducible protein Y</fullName>
    </recommendedName>
</protein>
<evidence type="ECO:0000256" key="3">
    <source>
        <dbReference type="ARBA" id="ARBA00022737"/>
    </source>
</evidence>
<proteinExistence type="predicted"/>
<dbReference type="OrthoDB" id="8910395at2"/>
<accession>A0A2N8SM66</accession>
<dbReference type="GO" id="GO:0042597">
    <property type="term" value="C:periplasmic space"/>
    <property type="evidence" value="ECO:0007669"/>
    <property type="project" value="UniProtKB-SubCell"/>
</dbReference>
<evidence type="ECO:0000259" key="7">
    <source>
        <dbReference type="PROSITE" id="PS50914"/>
    </source>
</evidence>
<feature type="domain" description="BON" evidence="7">
    <location>
        <begin position="64"/>
        <end position="133"/>
    </location>
</feature>
<feature type="chain" id="PRO_5014879922" description="Osmotically-inducible protein Y" evidence="6">
    <location>
        <begin position="28"/>
        <end position="133"/>
    </location>
</feature>
<dbReference type="PANTHER" id="PTHR34606">
    <property type="entry name" value="BON DOMAIN-CONTAINING PROTEIN"/>
    <property type="match status" value="1"/>
</dbReference>
<evidence type="ECO:0000256" key="4">
    <source>
        <dbReference type="ARBA" id="ARBA00022764"/>
    </source>
</evidence>
<dbReference type="Gene3D" id="3.30.1340.30">
    <property type="match status" value="1"/>
</dbReference>
<evidence type="ECO:0000313" key="9">
    <source>
        <dbReference type="Proteomes" id="UP000235897"/>
    </source>
</evidence>
<dbReference type="InterPro" id="IPR014004">
    <property type="entry name" value="Transpt-assoc_nodulatn_dom_bac"/>
</dbReference>
<reference evidence="8 9" key="1">
    <citation type="submission" date="2018-01" db="EMBL/GenBank/DDBJ databases">
        <title>Denitrification phenotypes of diverse strains of Pseudomonas stutzeri.</title>
        <authorList>
            <person name="Milligan D.A."/>
            <person name="Bergaust L."/>
            <person name="Bakken L.R."/>
            <person name="Frostegard A."/>
        </authorList>
    </citation>
    <scope>NUCLEOTIDE SEQUENCE [LARGE SCALE GENOMIC DNA]</scope>
    <source>
        <strain evidence="8 9">28a3</strain>
    </source>
</reference>
<gene>
    <name evidence="8" type="ORF">CXL00_20660</name>
</gene>
<keyword evidence="4" id="KW-0574">Periplasm</keyword>
<dbReference type="PROSITE" id="PS50914">
    <property type="entry name" value="BON"/>
    <property type="match status" value="1"/>
</dbReference>
<dbReference type="AlphaFoldDB" id="A0A2N8SM66"/>
<comment type="subcellular location">
    <subcellularLocation>
        <location evidence="1">Periplasm</location>
    </subcellularLocation>
</comment>
<evidence type="ECO:0000256" key="2">
    <source>
        <dbReference type="ARBA" id="ARBA00022729"/>
    </source>
</evidence>
<dbReference type="InterPro" id="IPR051686">
    <property type="entry name" value="Lipoprotein_DolP"/>
</dbReference>
<name>A0A2N8SM66_STUST</name>
<dbReference type="FunFam" id="3.30.1340.30:FF:000001">
    <property type="entry name" value="Molecular chaperone OsmY"/>
    <property type="match status" value="1"/>
</dbReference>
<dbReference type="InterPro" id="IPR007055">
    <property type="entry name" value="BON_dom"/>
</dbReference>
<dbReference type="Proteomes" id="UP000235897">
    <property type="component" value="Unassembled WGS sequence"/>
</dbReference>
<evidence type="ECO:0000256" key="1">
    <source>
        <dbReference type="ARBA" id="ARBA00004418"/>
    </source>
</evidence>
<dbReference type="EMBL" id="POUW01000009">
    <property type="protein sequence ID" value="PNG03581.1"/>
    <property type="molecule type" value="Genomic_DNA"/>
</dbReference>
<dbReference type="Pfam" id="PF04972">
    <property type="entry name" value="BON"/>
    <property type="match status" value="1"/>
</dbReference>
<dbReference type="RefSeq" id="WP_021205847.1">
    <property type="nucleotide sequence ID" value="NZ_CP073105.1"/>
</dbReference>
<keyword evidence="2 6" id="KW-0732">Signal</keyword>
<dbReference type="PANTHER" id="PTHR34606:SF15">
    <property type="entry name" value="BON DOMAIN-CONTAINING PROTEIN"/>
    <property type="match status" value="1"/>
</dbReference>
<evidence type="ECO:0000313" key="8">
    <source>
        <dbReference type="EMBL" id="PNG03581.1"/>
    </source>
</evidence>
<organism evidence="8 9">
    <name type="scientific">Stutzerimonas stutzeri</name>
    <name type="common">Pseudomonas stutzeri</name>
    <dbReference type="NCBI Taxonomy" id="316"/>
    <lineage>
        <taxon>Bacteria</taxon>
        <taxon>Pseudomonadati</taxon>
        <taxon>Pseudomonadota</taxon>
        <taxon>Gammaproteobacteria</taxon>
        <taxon>Pseudomonadales</taxon>
        <taxon>Pseudomonadaceae</taxon>
        <taxon>Stutzerimonas</taxon>
    </lineage>
</organism>
<sequence length="133" mass="13555">MNKIQTSITAATIATALSLPLAGAAFADVTPALSDAQPMMLAATDSDLENSAERTANEAGEVMSDTWITTKVKSALLAGDSTPGMKIEVETNDGVVSLSGTVASEAQREMAINKAKGIEGVKDVSADGLKAVD</sequence>
<keyword evidence="3" id="KW-0677">Repeat</keyword>